<name>A0A9P5Y550_9AGAR</name>
<accession>A0A9P5Y550</accession>
<evidence type="ECO:0000313" key="1">
    <source>
        <dbReference type="EMBL" id="KAF9461476.1"/>
    </source>
</evidence>
<organism evidence="1 2">
    <name type="scientific">Collybia nuda</name>
    <dbReference type="NCBI Taxonomy" id="64659"/>
    <lineage>
        <taxon>Eukaryota</taxon>
        <taxon>Fungi</taxon>
        <taxon>Dikarya</taxon>
        <taxon>Basidiomycota</taxon>
        <taxon>Agaricomycotina</taxon>
        <taxon>Agaricomycetes</taxon>
        <taxon>Agaricomycetidae</taxon>
        <taxon>Agaricales</taxon>
        <taxon>Tricholomatineae</taxon>
        <taxon>Clitocybaceae</taxon>
        <taxon>Collybia</taxon>
    </lineage>
</organism>
<protein>
    <submittedName>
        <fullName evidence="1">Uncharacterized protein</fullName>
    </submittedName>
</protein>
<gene>
    <name evidence="1" type="ORF">BDZ94DRAFT_1263431</name>
</gene>
<keyword evidence="2" id="KW-1185">Reference proteome</keyword>
<comment type="caution">
    <text evidence="1">The sequence shown here is derived from an EMBL/GenBank/DDBJ whole genome shotgun (WGS) entry which is preliminary data.</text>
</comment>
<dbReference type="Proteomes" id="UP000807353">
    <property type="component" value="Unassembled WGS sequence"/>
</dbReference>
<feature type="non-terminal residue" evidence="1">
    <location>
        <position position="89"/>
    </location>
</feature>
<proteinExistence type="predicted"/>
<evidence type="ECO:0000313" key="2">
    <source>
        <dbReference type="Proteomes" id="UP000807353"/>
    </source>
</evidence>
<dbReference type="EMBL" id="MU150283">
    <property type="protein sequence ID" value="KAF9461476.1"/>
    <property type="molecule type" value="Genomic_DNA"/>
</dbReference>
<dbReference type="AlphaFoldDB" id="A0A9P5Y550"/>
<reference evidence="1" key="1">
    <citation type="submission" date="2020-11" db="EMBL/GenBank/DDBJ databases">
        <authorList>
            <consortium name="DOE Joint Genome Institute"/>
            <person name="Ahrendt S."/>
            <person name="Riley R."/>
            <person name="Andreopoulos W."/>
            <person name="Labutti K."/>
            <person name="Pangilinan J."/>
            <person name="Ruiz-Duenas F.J."/>
            <person name="Barrasa J.M."/>
            <person name="Sanchez-Garcia M."/>
            <person name="Camarero S."/>
            <person name="Miyauchi S."/>
            <person name="Serrano A."/>
            <person name="Linde D."/>
            <person name="Babiker R."/>
            <person name="Drula E."/>
            <person name="Ayuso-Fernandez I."/>
            <person name="Pacheco R."/>
            <person name="Padilla G."/>
            <person name="Ferreira P."/>
            <person name="Barriuso J."/>
            <person name="Kellner H."/>
            <person name="Castanera R."/>
            <person name="Alfaro M."/>
            <person name="Ramirez L."/>
            <person name="Pisabarro A.G."/>
            <person name="Kuo A."/>
            <person name="Tritt A."/>
            <person name="Lipzen A."/>
            <person name="He G."/>
            <person name="Yan M."/>
            <person name="Ng V."/>
            <person name="Cullen D."/>
            <person name="Martin F."/>
            <person name="Rosso M.-N."/>
            <person name="Henrissat B."/>
            <person name="Hibbett D."/>
            <person name="Martinez A.T."/>
            <person name="Grigoriev I.V."/>
        </authorList>
    </citation>
    <scope>NUCLEOTIDE SEQUENCE</scope>
    <source>
        <strain evidence="1">CBS 247.69</strain>
    </source>
</reference>
<sequence length="89" mass="9998">MIRIYLIWFACLYTYDWRCDHTFSVKDSRRPGPLGSQARLCPEHTQVGSLSVNKSPSFDTTGAVSEFPDHIFSLPTSVNSISLLLNTGF</sequence>